<accession>A0ABR7NIT3</accession>
<feature type="chain" id="PRO_5046618992" evidence="1">
    <location>
        <begin position="22"/>
        <end position="347"/>
    </location>
</feature>
<evidence type="ECO:0000313" key="3">
    <source>
        <dbReference type="Proteomes" id="UP000658131"/>
    </source>
</evidence>
<dbReference type="PANTHER" id="PTHR42941:SF1">
    <property type="entry name" value="SLL1037 PROTEIN"/>
    <property type="match status" value="1"/>
</dbReference>
<dbReference type="PROSITE" id="PS51257">
    <property type="entry name" value="PROKAR_LIPOPROTEIN"/>
    <property type="match status" value="1"/>
</dbReference>
<evidence type="ECO:0000256" key="1">
    <source>
        <dbReference type="SAM" id="SignalP"/>
    </source>
</evidence>
<name>A0ABR7NIT3_9FIRM</name>
<reference evidence="2 3" key="1">
    <citation type="submission" date="2020-08" db="EMBL/GenBank/DDBJ databases">
        <title>Genome public.</title>
        <authorList>
            <person name="Liu C."/>
            <person name="Sun Q."/>
        </authorList>
    </citation>
    <scope>NUCLEOTIDE SEQUENCE [LARGE SCALE GENOMIC DNA]</scope>
    <source>
        <strain evidence="2 3">BX1</strain>
    </source>
</reference>
<keyword evidence="3" id="KW-1185">Reference proteome</keyword>
<feature type="signal peptide" evidence="1">
    <location>
        <begin position="1"/>
        <end position="21"/>
    </location>
</feature>
<dbReference type="EMBL" id="JACRTB010000008">
    <property type="protein sequence ID" value="MBC8576100.1"/>
    <property type="molecule type" value="Genomic_DNA"/>
</dbReference>
<dbReference type="NCBIfam" id="TIGR02122">
    <property type="entry name" value="TRAP_TAXI"/>
    <property type="match status" value="1"/>
</dbReference>
<dbReference type="Gene3D" id="3.40.190.10">
    <property type="entry name" value="Periplasmic binding protein-like II"/>
    <property type="match status" value="2"/>
</dbReference>
<dbReference type="InterPro" id="IPR011852">
    <property type="entry name" value="TRAP_TAXI"/>
</dbReference>
<keyword evidence="1" id="KW-0732">Signal</keyword>
<comment type="caution">
    <text evidence="2">The sequence shown here is derived from an EMBL/GenBank/DDBJ whole genome shotgun (WGS) entry which is preliminary data.</text>
</comment>
<dbReference type="Pfam" id="PF16868">
    <property type="entry name" value="NMT1_3"/>
    <property type="match status" value="1"/>
</dbReference>
<proteinExistence type="predicted"/>
<dbReference type="PANTHER" id="PTHR42941">
    <property type="entry name" value="SLL1037 PROTEIN"/>
    <property type="match status" value="1"/>
</dbReference>
<dbReference type="SUPFAM" id="SSF53850">
    <property type="entry name" value="Periplasmic binding protein-like II"/>
    <property type="match status" value="1"/>
</dbReference>
<dbReference type="Proteomes" id="UP000658131">
    <property type="component" value="Unassembled WGS sequence"/>
</dbReference>
<sequence length="347" mass="37028">MKRTLAVILSVVMVVSLAACGQSSAPASVAPAASAAPASSAAKQSYNYTWGACSSSSGYYALNVAVSDVINKNVDNVSVTVMETGGGAENLKFIGEGQVQFGQTSVPDIYLASKGIGAFEGTAPNENVRLMLSLLPNVYYFVVSTDSGINSISDLQGKKFSPGNTNSSSERLAYAILGALGVEPDWYYASTSEAVDAMKNRRIDGYMKSASTKAIDSSIADVKTSVDVKILSFTKEEIEKILAAYPYYAFQDVDASIFGQEGTITSMTSFYSYGISKDVPEDVAYNVVKALCENQTYLEDAYAGLKGFDPAEITATNTSGYIHPGVIKYLKEKGYTIKDEQIPPEMK</sequence>
<protein>
    <submittedName>
        <fullName evidence="2">TAXI family TRAP transporter solute-binding subunit</fullName>
    </submittedName>
</protein>
<dbReference type="RefSeq" id="WP_262399651.1">
    <property type="nucleotide sequence ID" value="NZ_JACRTB010000008.1"/>
</dbReference>
<organism evidence="2 3">
    <name type="scientific">Yanshouia hominis</name>
    <dbReference type="NCBI Taxonomy" id="2763673"/>
    <lineage>
        <taxon>Bacteria</taxon>
        <taxon>Bacillati</taxon>
        <taxon>Bacillota</taxon>
        <taxon>Clostridia</taxon>
        <taxon>Eubacteriales</taxon>
        <taxon>Oscillospiraceae</taxon>
        <taxon>Yanshouia</taxon>
    </lineage>
</organism>
<evidence type="ECO:0000313" key="2">
    <source>
        <dbReference type="EMBL" id="MBC8576100.1"/>
    </source>
</evidence>
<gene>
    <name evidence="2" type="ORF">H8717_06725</name>
</gene>